<sequence>MVSWNLYFALPKNYKLSTIKNLVAIKQTKINTRKKHPLERI</sequence>
<proteinExistence type="predicted"/>
<reference evidence="1" key="2">
    <citation type="journal article" date="2015" name="Data Brief">
        <title>Shoot transcriptome of the giant reed, Arundo donax.</title>
        <authorList>
            <person name="Barrero R.A."/>
            <person name="Guerrero F.D."/>
            <person name="Moolhuijzen P."/>
            <person name="Goolsby J.A."/>
            <person name="Tidwell J."/>
            <person name="Bellgard S.E."/>
            <person name="Bellgard M.I."/>
        </authorList>
    </citation>
    <scope>NUCLEOTIDE SEQUENCE</scope>
    <source>
        <tissue evidence="1">Shoot tissue taken approximately 20 cm above the soil surface</tissue>
    </source>
</reference>
<protein>
    <submittedName>
        <fullName evidence="1">Uncharacterized protein</fullName>
    </submittedName>
</protein>
<dbReference type="AlphaFoldDB" id="A0A0A8ZDJ5"/>
<organism evidence="1">
    <name type="scientific">Arundo donax</name>
    <name type="common">Giant reed</name>
    <name type="synonym">Donax arundinaceus</name>
    <dbReference type="NCBI Taxonomy" id="35708"/>
    <lineage>
        <taxon>Eukaryota</taxon>
        <taxon>Viridiplantae</taxon>
        <taxon>Streptophyta</taxon>
        <taxon>Embryophyta</taxon>
        <taxon>Tracheophyta</taxon>
        <taxon>Spermatophyta</taxon>
        <taxon>Magnoliopsida</taxon>
        <taxon>Liliopsida</taxon>
        <taxon>Poales</taxon>
        <taxon>Poaceae</taxon>
        <taxon>PACMAD clade</taxon>
        <taxon>Arundinoideae</taxon>
        <taxon>Arundineae</taxon>
        <taxon>Arundo</taxon>
    </lineage>
</organism>
<evidence type="ECO:0000313" key="1">
    <source>
        <dbReference type="EMBL" id="JAD35723.1"/>
    </source>
</evidence>
<name>A0A0A8ZDJ5_ARUDO</name>
<accession>A0A0A8ZDJ5</accession>
<dbReference type="EMBL" id="GBRH01262172">
    <property type="protein sequence ID" value="JAD35723.1"/>
    <property type="molecule type" value="Transcribed_RNA"/>
</dbReference>
<reference evidence="1" key="1">
    <citation type="submission" date="2014-09" db="EMBL/GenBank/DDBJ databases">
        <authorList>
            <person name="Magalhaes I.L.F."/>
            <person name="Oliveira U."/>
            <person name="Santos F.R."/>
            <person name="Vidigal T.H.D.A."/>
            <person name="Brescovit A.D."/>
            <person name="Santos A.J."/>
        </authorList>
    </citation>
    <scope>NUCLEOTIDE SEQUENCE</scope>
    <source>
        <tissue evidence="1">Shoot tissue taken approximately 20 cm above the soil surface</tissue>
    </source>
</reference>